<organism evidence="2 3">
    <name type="scientific">Acidisoma silvae</name>
    <dbReference type="NCBI Taxonomy" id="2802396"/>
    <lineage>
        <taxon>Bacteria</taxon>
        <taxon>Pseudomonadati</taxon>
        <taxon>Pseudomonadota</taxon>
        <taxon>Alphaproteobacteria</taxon>
        <taxon>Acetobacterales</taxon>
        <taxon>Acidocellaceae</taxon>
        <taxon>Acidisoma</taxon>
    </lineage>
</organism>
<feature type="domain" description="VWFD" evidence="1">
    <location>
        <begin position="11"/>
        <end position="194"/>
    </location>
</feature>
<dbReference type="InterPro" id="IPR038081">
    <property type="entry name" value="CalX-like_sf"/>
</dbReference>
<dbReference type="Pfam" id="PF13403">
    <property type="entry name" value="Hint_2"/>
    <property type="match status" value="1"/>
</dbReference>
<name>A0A964E0D1_9PROT</name>
<evidence type="ECO:0000313" key="3">
    <source>
        <dbReference type="Proteomes" id="UP000708298"/>
    </source>
</evidence>
<protein>
    <submittedName>
        <fullName evidence="2">Hint domain-containing protein</fullName>
    </submittedName>
</protein>
<dbReference type="Gene3D" id="2.60.40.2030">
    <property type="match status" value="1"/>
</dbReference>
<dbReference type="Proteomes" id="UP000708298">
    <property type="component" value="Unassembled WGS sequence"/>
</dbReference>
<proteinExistence type="predicted"/>
<dbReference type="Pfam" id="PF00094">
    <property type="entry name" value="VWD"/>
    <property type="match status" value="1"/>
</dbReference>
<sequence length="1180" mass="120166">GGGGPSGPFGPSGGGAGDTHITTFNGLHYDFQAAGEFVYAQNADITVQIRLEPGGGPQHPSGAVTYIVQTAIGLGTDRLTFDFTRTQPFWLNGAPVTLISGQFLPLAGGTVYATASGFVVQANTGEEVKIGNESTSVFLDGHTTGVAGLLGLPDSTTPQNLTLPDGTVLPTTLTADELYKTYADAWRVTQATSLFDYGVGESTATYTIPGFPEAPVTLADLPPALVQQATEYVASLGITNATQQQDAVLDYLLTGGSQTTLDSDAANSVGGASTSTVQVTSPPVELVGITGPIGPVSIGTGTVNVTFQVFLNNPSAVPVVVTYAVPTNSSANQLGAADFGGTLPSGTVTIAPGATSATITIAVPGNLRLPVETLQLAIATATAGVTLANASGAATLDSSVPIEGSDAQASFAQISGPGVLTQDGTAFTLNLGTIGADGVAAMNLAIANIAASYGNTLAGTFATATGSGFTIVKPSVTGLLPGGVAGGLSITAGTALGQHTETLTFNPTQTNSSNFSGKLAPITLTIIDNVISPIAQPSTIPATLTFDARVGGASTGSLTFSNTSPIGSDSLGILLSDSGGHFLPVQTAPLAPGASATLSLNSLATTSGTFTDTLNVAYSSVPPSSTGHPTVAETGTTVALTGTVYLPADPVLETTIFNFGTVHQGDAETSQIISLLNAVAGGALSDQLLANISDMPVGLFATGTANVTIDPGETASLGAIGLNTSIAGVVNGDVAIKLTTHDAAQSDATLGTLNVKVEGTVIGNALPDFVEVSGPGSLSGAPGQNQILNLGSIVVKSPDQVIKIAIKNAAAGLADNLTGSLTYTSLGVTQSLGDIPSLAPGVSSGDYEFTFAPTALGEINDVITLTPIDSVIGALPIQTLTIEGDVVACFLRGTHIATPDGERRVETLRIADLVTTASGQNAPIRWIGRRSYNGRFIRRNRDVLPIGIRAGALADGIPHRDLWVSPLHAMLIDGVLIPACELVNGMTVVRAEAMAEVEYFHIELARHDVLLAEGAASESFIDDDSRMMFHNAADYAALYPDAAPEPAIYCAPRVTDGFALEAIRHRLDVRAGLRPDTEAEPLLGYVEAVDSQHIVGWALNPSRAEVPVCLDILVDGQLIAQTLANDHRPDLVAAGYGRGNNGFCVTLPMTLMPVPRGKIDVRRSSDHAALPASSGTTRVA</sequence>
<reference evidence="2" key="2">
    <citation type="submission" date="2021-01" db="EMBL/GenBank/DDBJ databases">
        <authorList>
            <person name="Mieszkin S."/>
            <person name="Pouder E."/>
            <person name="Alain K."/>
        </authorList>
    </citation>
    <scope>NUCLEOTIDE SEQUENCE</scope>
    <source>
        <strain evidence="2">HW T2.11</strain>
    </source>
</reference>
<comment type="caution">
    <text evidence="2">The sequence shown here is derived from an EMBL/GenBank/DDBJ whole genome shotgun (WGS) entry which is preliminary data.</text>
</comment>
<dbReference type="RefSeq" id="WP_227322691.1">
    <property type="nucleotide sequence ID" value="NZ_JAESVB010000009.1"/>
</dbReference>
<dbReference type="Gene3D" id="2.170.16.10">
    <property type="entry name" value="Hedgehog/Intein (Hint) domain"/>
    <property type="match status" value="1"/>
</dbReference>
<evidence type="ECO:0000313" key="2">
    <source>
        <dbReference type="EMBL" id="MCB8877037.1"/>
    </source>
</evidence>
<dbReference type="InterPro" id="IPR028992">
    <property type="entry name" value="Hedgehog/Intein_dom"/>
</dbReference>
<dbReference type="InterPro" id="IPR001846">
    <property type="entry name" value="VWF_type-D"/>
</dbReference>
<dbReference type="AlphaFoldDB" id="A0A964E0D1"/>
<dbReference type="InterPro" id="IPR036844">
    <property type="entry name" value="Hint_dom_sf"/>
</dbReference>
<keyword evidence="3" id="KW-1185">Reference proteome</keyword>
<accession>A0A964E0D1</accession>
<dbReference type="PROSITE" id="PS51233">
    <property type="entry name" value="VWFD"/>
    <property type="match status" value="1"/>
</dbReference>
<dbReference type="SUPFAM" id="SSF51294">
    <property type="entry name" value="Hedgehog/intein (Hint) domain"/>
    <property type="match status" value="1"/>
</dbReference>
<reference evidence="2" key="1">
    <citation type="journal article" date="2021" name="Microorganisms">
        <title>Acidisoma silvae sp. nov. and Acidisomacellulosilytica sp. nov., Two Acidophilic Bacteria Isolated from Decaying Wood, Hydrolyzing Cellulose and Producing Poly-3-hydroxybutyrate.</title>
        <authorList>
            <person name="Mieszkin S."/>
            <person name="Pouder E."/>
            <person name="Uroz S."/>
            <person name="Simon-Colin C."/>
            <person name="Alain K."/>
        </authorList>
    </citation>
    <scope>NUCLEOTIDE SEQUENCE</scope>
    <source>
        <strain evidence="2">HW T2.11</strain>
    </source>
</reference>
<evidence type="ECO:0000259" key="1">
    <source>
        <dbReference type="PROSITE" id="PS51233"/>
    </source>
</evidence>
<dbReference type="EMBL" id="JAESVB010000009">
    <property type="protein sequence ID" value="MCB8877037.1"/>
    <property type="molecule type" value="Genomic_DNA"/>
</dbReference>
<feature type="non-terminal residue" evidence="2">
    <location>
        <position position="1"/>
    </location>
</feature>
<dbReference type="SUPFAM" id="SSF141072">
    <property type="entry name" value="CalX-like"/>
    <property type="match status" value="1"/>
</dbReference>
<gene>
    <name evidence="2" type="ORF">ASILVAE211_17720</name>
</gene>